<proteinExistence type="predicted"/>
<protein>
    <submittedName>
        <fullName evidence="1">Uncharacterized protein</fullName>
    </submittedName>
</protein>
<dbReference type="AlphaFoldDB" id="A0A0H5QLU5"/>
<reference evidence="1" key="1">
    <citation type="submission" date="2015-04" db="EMBL/GenBank/DDBJ databases">
        <title>The genome sequence of the plant pathogenic Rhizarian Plasmodiophora brassicae reveals insights in its biotrophic life cycle and the origin of chitin synthesis.</title>
        <authorList>
            <person name="Schwelm A."/>
            <person name="Fogelqvist J."/>
            <person name="Knaust A."/>
            <person name="Julke S."/>
            <person name="Lilja T."/>
            <person name="Dhandapani V."/>
            <person name="Bonilla-Rosso G."/>
            <person name="Karlsson M."/>
            <person name="Shevchenko A."/>
            <person name="Choi S.R."/>
            <person name="Kim H.G."/>
            <person name="Park J.Y."/>
            <person name="Lim Y.P."/>
            <person name="Ludwig-Muller J."/>
            <person name="Dixelius C."/>
        </authorList>
    </citation>
    <scope>NUCLEOTIDE SEQUENCE</scope>
    <source>
        <tissue evidence="1">Potato root galls</tissue>
    </source>
</reference>
<dbReference type="EMBL" id="HACM01001874">
    <property type="protein sequence ID" value="CRZ02316.1"/>
    <property type="molecule type" value="Transcribed_RNA"/>
</dbReference>
<sequence length="108" mass="12733">KKFEFMSILFYIQKLKLKVNTCTKGNGSCILFGHSLNKYYLLIANILKASFNMFYLLLRGDTHMAISVHHSLLFTYTRSNFQNLWYDNTCSSLLSISRILLWFLFNML</sequence>
<organism evidence="1">
    <name type="scientific">Spongospora subterranea</name>
    <dbReference type="NCBI Taxonomy" id="70186"/>
    <lineage>
        <taxon>Eukaryota</taxon>
        <taxon>Sar</taxon>
        <taxon>Rhizaria</taxon>
        <taxon>Endomyxa</taxon>
        <taxon>Phytomyxea</taxon>
        <taxon>Plasmodiophorida</taxon>
        <taxon>Plasmodiophoridae</taxon>
        <taxon>Spongospora</taxon>
    </lineage>
</organism>
<feature type="non-terminal residue" evidence="1">
    <location>
        <position position="108"/>
    </location>
</feature>
<accession>A0A0H5QLU5</accession>
<evidence type="ECO:0000313" key="1">
    <source>
        <dbReference type="EMBL" id="CRZ02316.1"/>
    </source>
</evidence>
<name>A0A0H5QLU5_9EUKA</name>
<feature type="non-terminal residue" evidence="1">
    <location>
        <position position="1"/>
    </location>
</feature>